<dbReference type="Gene3D" id="3.40.630.30">
    <property type="match status" value="1"/>
</dbReference>
<dbReference type="EMBL" id="LYQW01000006">
    <property type="protein sequence ID" value="OXC23683.1"/>
    <property type="molecule type" value="Genomic_DNA"/>
</dbReference>
<dbReference type="InterPro" id="IPR000182">
    <property type="entry name" value="GNAT_dom"/>
</dbReference>
<keyword evidence="6" id="KW-1133">Transmembrane helix</keyword>
<dbReference type="GO" id="GO:0016747">
    <property type="term" value="F:acyltransferase activity, transferring groups other than amino-acyl groups"/>
    <property type="evidence" value="ECO:0007669"/>
    <property type="project" value="InterPro"/>
</dbReference>
<evidence type="ECO:0000256" key="5">
    <source>
        <dbReference type="ARBA" id="ARBA00049880"/>
    </source>
</evidence>
<keyword evidence="6" id="KW-0812">Transmembrane</keyword>
<keyword evidence="2" id="KW-1277">Toxin-antitoxin system</keyword>
<reference evidence="9 10" key="1">
    <citation type="submission" date="2016-05" db="EMBL/GenBank/DDBJ databases">
        <authorList>
            <person name="Johnson T.J."/>
            <person name="Youmans B.P."/>
            <person name="Case K.A."/>
        </authorList>
    </citation>
    <scope>NUCLEOTIDE SEQUENCE [LARGE SCALE GENOMIC DNA]</scope>
    <source>
        <strain evidence="9 10">UMNLC6</strain>
    </source>
</reference>
<evidence type="ECO:0000313" key="9">
    <source>
        <dbReference type="EMBL" id="OXC23683.1"/>
    </source>
</evidence>
<comment type="caution">
    <text evidence="9">The sequence shown here is derived from an EMBL/GenBank/DDBJ whole genome shotgun (WGS) entry which is preliminary data.</text>
</comment>
<dbReference type="AlphaFoldDB" id="A0A226UUE7"/>
<feature type="domain" description="N-acetyltransferase" evidence="7">
    <location>
        <begin position="7"/>
        <end position="179"/>
    </location>
</feature>
<sequence length="200" mass="22974">MNQSRAFKLCPLSTCPHFEELALHFDSTNRGIDNFFRKECPKFESTQKLKTFVLMDPIKNQIVGFFSSTVGLLTQNVKKDDGTYKVDTPYINLAYFAIDKEYQGTGIGRALMMEFFSMCMVIALYTGVQLIYLESVDESVNFYKRLGYELLHKDATPEAYQKFGNDTRNIQFPMLRKISDLIADGHSPYIDNVLPIDVEK</sequence>
<organism evidence="9 10">
    <name type="scientific">Lactobacillus crispatus</name>
    <dbReference type="NCBI Taxonomy" id="47770"/>
    <lineage>
        <taxon>Bacteria</taxon>
        <taxon>Bacillati</taxon>
        <taxon>Bacillota</taxon>
        <taxon>Bacilli</taxon>
        <taxon>Lactobacillales</taxon>
        <taxon>Lactobacillaceae</taxon>
        <taxon>Lactobacillus</taxon>
    </lineage>
</organism>
<evidence type="ECO:0000256" key="6">
    <source>
        <dbReference type="SAM" id="Phobius"/>
    </source>
</evidence>
<evidence type="ECO:0000259" key="7">
    <source>
        <dbReference type="PROSITE" id="PS51186"/>
    </source>
</evidence>
<proteinExistence type="predicted"/>
<keyword evidence="4" id="KW-0012">Acyltransferase</keyword>
<dbReference type="Proteomes" id="UP000198437">
    <property type="component" value="Unassembled WGS sequence"/>
</dbReference>
<dbReference type="PROSITE" id="PS51186">
    <property type="entry name" value="GNAT"/>
    <property type="match status" value="1"/>
</dbReference>
<dbReference type="PANTHER" id="PTHR36449:SF1">
    <property type="entry name" value="ACETYLTRANSFERASE"/>
    <property type="match status" value="1"/>
</dbReference>
<accession>A0A226UUE7</accession>
<dbReference type="InterPro" id="IPR016181">
    <property type="entry name" value="Acyl_CoA_acyltransferase"/>
</dbReference>
<evidence type="ECO:0000256" key="3">
    <source>
        <dbReference type="ARBA" id="ARBA00022679"/>
    </source>
</evidence>
<evidence type="ECO:0000256" key="4">
    <source>
        <dbReference type="ARBA" id="ARBA00023315"/>
    </source>
</evidence>
<reference evidence="8 11" key="2">
    <citation type="submission" date="2019-09" db="EMBL/GenBank/DDBJ databases">
        <title>Comparative analysis of L. crispatus genomes revealed niche specific adaptation to different host and body sites.</title>
        <authorList>
            <person name="Pan M."/>
            <person name="Hidalgo-Cantabrana C."/>
            <person name="Barrangou R."/>
        </authorList>
    </citation>
    <scope>NUCLEOTIDE SEQUENCE [LARGE SCALE GENOMIC DNA]</scope>
    <source>
        <strain evidence="8 11">NCK973</strain>
    </source>
</reference>
<dbReference type="Pfam" id="PF13508">
    <property type="entry name" value="Acetyltransf_7"/>
    <property type="match status" value="1"/>
</dbReference>
<keyword evidence="3 9" id="KW-0808">Transferase</keyword>
<protein>
    <submittedName>
        <fullName evidence="8">GNAT family N-acetyltransferase</fullName>
    </submittedName>
    <submittedName>
        <fullName evidence="9">GNAT family acetyltransferase</fullName>
    </submittedName>
</protein>
<evidence type="ECO:0000256" key="2">
    <source>
        <dbReference type="ARBA" id="ARBA00022649"/>
    </source>
</evidence>
<dbReference type="Proteomes" id="UP000322051">
    <property type="component" value="Unassembled WGS sequence"/>
</dbReference>
<keyword evidence="6" id="KW-0472">Membrane</keyword>
<evidence type="ECO:0000313" key="10">
    <source>
        <dbReference type="Proteomes" id="UP000198437"/>
    </source>
</evidence>
<feature type="transmembrane region" description="Helical" evidence="6">
    <location>
        <begin position="115"/>
        <end position="133"/>
    </location>
</feature>
<gene>
    <name evidence="9" type="ORF">AYP82_06610</name>
    <name evidence="8" type="ORF">F1C02_04330</name>
</gene>
<evidence type="ECO:0000256" key="1">
    <source>
        <dbReference type="ARBA" id="ARBA00022491"/>
    </source>
</evidence>
<dbReference type="EMBL" id="VUAO01000009">
    <property type="protein sequence ID" value="KAA8798396.1"/>
    <property type="molecule type" value="Genomic_DNA"/>
</dbReference>
<keyword evidence="1" id="KW-0678">Repressor</keyword>
<evidence type="ECO:0000313" key="8">
    <source>
        <dbReference type="EMBL" id="KAA8798396.1"/>
    </source>
</evidence>
<dbReference type="RefSeq" id="WP_089143355.1">
    <property type="nucleotide sequence ID" value="NZ_JAKXBH010000036.1"/>
</dbReference>
<comment type="catalytic activity">
    <reaction evidence="5">
        <text>glycyl-tRNA(Gly) + acetyl-CoA = N-acetylglycyl-tRNA(Gly) + CoA + H(+)</text>
        <dbReference type="Rhea" id="RHEA:81867"/>
        <dbReference type="Rhea" id="RHEA-COMP:9683"/>
        <dbReference type="Rhea" id="RHEA-COMP:19766"/>
        <dbReference type="ChEBI" id="CHEBI:15378"/>
        <dbReference type="ChEBI" id="CHEBI:57287"/>
        <dbReference type="ChEBI" id="CHEBI:57288"/>
        <dbReference type="ChEBI" id="CHEBI:78522"/>
        <dbReference type="ChEBI" id="CHEBI:232036"/>
    </reaction>
</comment>
<dbReference type="SUPFAM" id="SSF55729">
    <property type="entry name" value="Acyl-CoA N-acyltransferases (Nat)"/>
    <property type="match status" value="1"/>
</dbReference>
<name>A0A226UUE7_9LACO</name>
<dbReference type="PANTHER" id="PTHR36449">
    <property type="entry name" value="ACETYLTRANSFERASE-RELATED"/>
    <property type="match status" value="1"/>
</dbReference>
<dbReference type="CDD" id="cd04301">
    <property type="entry name" value="NAT_SF"/>
    <property type="match status" value="1"/>
</dbReference>
<evidence type="ECO:0000313" key="11">
    <source>
        <dbReference type="Proteomes" id="UP000322051"/>
    </source>
</evidence>